<organism evidence="2 3">
    <name type="scientific">Candidatus Zambryskibacteria bacterium RIFCSPLOWO2_12_FULL_39_23</name>
    <dbReference type="NCBI Taxonomy" id="1802776"/>
    <lineage>
        <taxon>Bacteria</taxon>
        <taxon>Candidatus Zambryskiibacteriota</taxon>
    </lineage>
</organism>
<sequence length="418" mass="48224">MFPAYVIDFFQDSNTILVLKIFYYTFPVWFPLALLSILWELWLRYIRALFFAKQEYILLEIKLPRELFKSPQAMEFFVAGLYTMFGEANWYEKYWNGSVRAWFSLEIVSIDGQVHFFIWGKKGFKHQIEANLYSQFPGIEIFEVPDYTLSVIYNPEVNAIFATEFDLKEKDFFPIKTYIDYELDKNPKEEFKIDPLTPLIEAMGTLPKGHQAWIQIIIQAHSNTGKDPKTGKPADMKWKKAAQAEIEAIIKRAKGEVGADGKTIPGTGRYLTDTETTTIKALERSVSKVGFDVGMRFLYTAPKDVFSFNYLGGLIGGVMHFNSPLNGFKTARGSAPKYRNFFLAWKDRSIKRINREKQRALDAYKRRAYFHRPYKSPPFVLNTEEIATLFHFPGGVSATPTFARVESRKAEAPTNLPV</sequence>
<keyword evidence="1" id="KW-0472">Membrane</keyword>
<gene>
    <name evidence="2" type="ORF">A3G99_01525</name>
</gene>
<comment type="caution">
    <text evidence="2">The sequence shown here is derived from an EMBL/GenBank/DDBJ whole genome shotgun (WGS) entry which is preliminary data.</text>
</comment>
<keyword evidence="1" id="KW-1133">Transmembrane helix</keyword>
<feature type="transmembrane region" description="Helical" evidence="1">
    <location>
        <begin position="21"/>
        <end position="43"/>
    </location>
</feature>
<dbReference type="EMBL" id="MHWT01000012">
    <property type="protein sequence ID" value="OHB12732.1"/>
    <property type="molecule type" value="Genomic_DNA"/>
</dbReference>
<keyword evidence="1" id="KW-0812">Transmembrane</keyword>
<dbReference type="Proteomes" id="UP000176558">
    <property type="component" value="Unassembled WGS sequence"/>
</dbReference>
<name>A0A1G2UU12_9BACT</name>
<dbReference type="AlphaFoldDB" id="A0A1G2UU12"/>
<protein>
    <submittedName>
        <fullName evidence="2">Uncharacterized protein</fullName>
    </submittedName>
</protein>
<evidence type="ECO:0000313" key="2">
    <source>
        <dbReference type="EMBL" id="OHB12732.1"/>
    </source>
</evidence>
<accession>A0A1G2UU12</accession>
<reference evidence="2 3" key="1">
    <citation type="journal article" date="2016" name="Nat. Commun.">
        <title>Thousands of microbial genomes shed light on interconnected biogeochemical processes in an aquifer system.</title>
        <authorList>
            <person name="Anantharaman K."/>
            <person name="Brown C.T."/>
            <person name="Hug L.A."/>
            <person name="Sharon I."/>
            <person name="Castelle C.J."/>
            <person name="Probst A.J."/>
            <person name="Thomas B.C."/>
            <person name="Singh A."/>
            <person name="Wilkins M.J."/>
            <person name="Karaoz U."/>
            <person name="Brodie E.L."/>
            <person name="Williams K.H."/>
            <person name="Hubbard S.S."/>
            <person name="Banfield J.F."/>
        </authorList>
    </citation>
    <scope>NUCLEOTIDE SEQUENCE [LARGE SCALE GENOMIC DNA]</scope>
</reference>
<proteinExistence type="predicted"/>
<evidence type="ECO:0000313" key="3">
    <source>
        <dbReference type="Proteomes" id="UP000176558"/>
    </source>
</evidence>
<evidence type="ECO:0000256" key="1">
    <source>
        <dbReference type="SAM" id="Phobius"/>
    </source>
</evidence>